<feature type="signal peptide" evidence="2">
    <location>
        <begin position="1"/>
        <end position="25"/>
    </location>
</feature>
<feature type="transmembrane region" description="Helical" evidence="1">
    <location>
        <begin position="315"/>
        <end position="339"/>
    </location>
</feature>
<keyword evidence="1" id="KW-0472">Membrane</keyword>
<evidence type="ECO:0000259" key="3">
    <source>
        <dbReference type="SMART" id="SM00664"/>
    </source>
</evidence>
<dbReference type="AlphaFoldDB" id="A0A6A7BHQ1"/>
<dbReference type="InterPro" id="IPR005018">
    <property type="entry name" value="DOMON_domain"/>
</dbReference>
<feature type="domain" description="DOMON" evidence="3">
    <location>
        <begin position="68"/>
        <end position="159"/>
    </location>
</feature>
<protein>
    <submittedName>
        <fullName evidence="4">Iron reductase domain protein</fullName>
    </submittedName>
</protein>
<name>A0A6A7BHQ1_9PLEO</name>
<dbReference type="InterPro" id="IPR015920">
    <property type="entry name" value="Cellobiose_DH-like_cyt"/>
</dbReference>
<organism evidence="4 5">
    <name type="scientific">Plenodomus tracheiphilus IPT5</name>
    <dbReference type="NCBI Taxonomy" id="1408161"/>
    <lineage>
        <taxon>Eukaryota</taxon>
        <taxon>Fungi</taxon>
        <taxon>Dikarya</taxon>
        <taxon>Ascomycota</taxon>
        <taxon>Pezizomycotina</taxon>
        <taxon>Dothideomycetes</taxon>
        <taxon>Pleosporomycetidae</taxon>
        <taxon>Pleosporales</taxon>
        <taxon>Pleosporineae</taxon>
        <taxon>Leptosphaeriaceae</taxon>
        <taxon>Plenodomus</taxon>
    </lineage>
</organism>
<dbReference type="Gene3D" id="2.60.40.1210">
    <property type="entry name" value="Cellobiose dehydrogenase, cytochrome domain"/>
    <property type="match status" value="1"/>
</dbReference>
<dbReference type="SUPFAM" id="SSF49344">
    <property type="entry name" value="CBD9-like"/>
    <property type="match status" value="1"/>
</dbReference>
<feature type="transmembrane region" description="Helical" evidence="1">
    <location>
        <begin position="345"/>
        <end position="366"/>
    </location>
</feature>
<evidence type="ECO:0000256" key="1">
    <source>
        <dbReference type="SAM" id="Phobius"/>
    </source>
</evidence>
<evidence type="ECO:0000256" key="2">
    <source>
        <dbReference type="SAM" id="SignalP"/>
    </source>
</evidence>
<reference evidence="4" key="1">
    <citation type="submission" date="2020-01" db="EMBL/GenBank/DDBJ databases">
        <authorList>
            <consortium name="DOE Joint Genome Institute"/>
            <person name="Haridas S."/>
            <person name="Albert R."/>
            <person name="Binder M."/>
            <person name="Bloem J."/>
            <person name="Labutti K."/>
            <person name="Salamov A."/>
            <person name="Andreopoulos B."/>
            <person name="Baker S.E."/>
            <person name="Barry K."/>
            <person name="Bills G."/>
            <person name="Bluhm B.H."/>
            <person name="Cannon C."/>
            <person name="Castanera R."/>
            <person name="Culley D.E."/>
            <person name="Daum C."/>
            <person name="Ezra D."/>
            <person name="Gonzalez J.B."/>
            <person name="Henrissat B."/>
            <person name="Kuo A."/>
            <person name="Liang C."/>
            <person name="Lipzen A."/>
            <person name="Lutzoni F."/>
            <person name="Magnuson J."/>
            <person name="Mondo S."/>
            <person name="Nolan M."/>
            <person name="Ohm R."/>
            <person name="Pangilinan J."/>
            <person name="Park H.-J."/>
            <person name="Ramirez L."/>
            <person name="Alfaro M."/>
            <person name="Sun H."/>
            <person name="Tritt A."/>
            <person name="Yoshinaga Y."/>
            <person name="Zwiers L.-H."/>
            <person name="Turgeon B.G."/>
            <person name="Goodwin S.B."/>
            <person name="Spatafora J.W."/>
            <person name="Crous P.W."/>
            <person name="Grigoriev I.V."/>
        </authorList>
    </citation>
    <scope>NUCLEOTIDE SEQUENCE</scope>
    <source>
        <strain evidence="4">IPT5</strain>
    </source>
</reference>
<accession>A0A6A7BHQ1</accession>
<proteinExistence type="predicted"/>
<dbReference type="OrthoDB" id="19261at2759"/>
<feature type="transmembrane region" description="Helical" evidence="1">
    <location>
        <begin position="218"/>
        <end position="238"/>
    </location>
</feature>
<evidence type="ECO:0000313" key="5">
    <source>
        <dbReference type="Proteomes" id="UP000799423"/>
    </source>
</evidence>
<dbReference type="CDD" id="cd09630">
    <property type="entry name" value="CDH_like_cytochrome"/>
    <property type="match status" value="1"/>
</dbReference>
<evidence type="ECO:0000313" key="4">
    <source>
        <dbReference type="EMBL" id="KAF2853995.1"/>
    </source>
</evidence>
<gene>
    <name evidence="4" type="ORF">T440DRAFT_418276</name>
</gene>
<keyword evidence="1" id="KW-0812">Transmembrane</keyword>
<dbReference type="Proteomes" id="UP000799423">
    <property type="component" value="Unassembled WGS sequence"/>
</dbReference>
<dbReference type="EMBL" id="MU006294">
    <property type="protein sequence ID" value="KAF2853995.1"/>
    <property type="molecule type" value="Genomic_DNA"/>
</dbReference>
<feature type="non-terminal residue" evidence="4">
    <location>
        <position position="473"/>
    </location>
</feature>
<keyword evidence="2" id="KW-0732">Signal</keyword>
<feature type="chain" id="PRO_5025532276" evidence="2">
    <location>
        <begin position="26"/>
        <end position="473"/>
    </location>
</feature>
<keyword evidence="5" id="KW-1185">Reference proteome</keyword>
<dbReference type="SMART" id="SM00664">
    <property type="entry name" value="DoH"/>
    <property type="match status" value="1"/>
</dbReference>
<dbReference type="PANTHER" id="PTHR47797:SF1">
    <property type="entry name" value="CYTOCHROME B561 DOMAIN-CONTAINING PROTEIN-RELATED"/>
    <property type="match status" value="1"/>
</dbReference>
<sequence length="473" mass="51188">MVNFRARVLGWVGLAAVFFPTLIVAQNSTTPVSASTFWLEETETQFSVNVANDSSDVFLYFSSPAYSWVGFGFGGKMENSLMFIMYPNAKGDNITISPRLGSTNSEPTFHPTITLDILPETQINDSQLILAARCRNCRVWPNGFLDVNSQAQPMIYAFGPGLQSNSPSANLKRHVRYGKFSLNMLAATGTGGVPSQSSAQNGVAVMGNMTKDSDRKKLAHAVLGCVALFVLWPLNMVVAGFFKNIRIHGGVSGLIVVCLMIAYALGITTSGEYNRSKTYSSPHQILAFISLFPLTLLSLLPIPKISTLHPKFPSLHTPLSTLTLASLVLTGGLGLHLGMQTRPIILSYTALTLLIFVFCVSLGYCIRRRGSAHARANRRGVRLGSSSLEGDRHDDDREMMLSKIGGGNSSSFITMTPVPPAYAGYGERQQLGRHASREFGAEGQRGVYGGGAMPGPQYLLNMHPGVPVQVSRM</sequence>
<dbReference type="Pfam" id="PF16010">
    <property type="entry name" value="CDH-cyt"/>
    <property type="match status" value="1"/>
</dbReference>
<dbReference type="PANTHER" id="PTHR47797">
    <property type="entry name" value="DEHYDROGENASE, PUTATIVE (AFU_ORTHOLOGUE AFUA_8G05805)-RELATED"/>
    <property type="match status" value="1"/>
</dbReference>
<feature type="transmembrane region" description="Helical" evidence="1">
    <location>
        <begin position="245"/>
        <end position="265"/>
    </location>
</feature>
<feature type="transmembrane region" description="Helical" evidence="1">
    <location>
        <begin position="285"/>
        <end position="303"/>
    </location>
</feature>
<keyword evidence="1" id="KW-1133">Transmembrane helix</keyword>